<evidence type="ECO:0000256" key="1">
    <source>
        <dbReference type="SAM" id="MobiDB-lite"/>
    </source>
</evidence>
<evidence type="ECO:0000313" key="2">
    <source>
        <dbReference type="EMBL" id="AID58888.1"/>
    </source>
</evidence>
<keyword evidence="3" id="KW-1185">Reference proteome</keyword>
<dbReference type="KEGG" id="vg:23679575"/>
<feature type="compositionally biased region" description="Basic and acidic residues" evidence="1">
    <location>
        <begin position="85"/>
        <end position="101"/>
    </location>
</feature>
<dbReference type="OrthoDB" id="21559at10239"/>
<proteinExistence type="predicted"/>
<protein>
    <submittedName>
        <fullName evidence="2">HTH binding protein</fullName>
    </submittedName>
</protein>
<accession>A0A068F3H1</accession>
<evidence type="ECO:0000313" key="3">
    <source>
        <dbReference type="Proteomes" id="UP000027491"/>
    </source>
</evidence>
<dbReference type="RefSeq" id="YP_009124811.1">
    <property type="nucleotide sequence ID" value="NC_026590.1"/>
</dbReference>
<gene>
    <name evidence="2" type="primary">69</name>
    <name evidence="2" type="ORF">PBI_GAIA_69</name>
</gene>
<feature type="region of interest" description="Disordered" evidence="1">
    <location>
        <begin position="76"/>
        <end position="101"/>
    </location>
</feature>
<dbReference type="GeneID" id="23679575"/>
<dbReference type="Proteomes" id="UP000027491">
    <property type="component" value="Segment"/>
</dbReference>
<dbReference type="EMBL" id="KJ567043">
    <property type="protein sequence ID" value="AID58888.1"/>
    <property type="molecule type" value="Genomic_DNA"/>
</dbReference>
<name>A0A068F3H1_9CAUD</name>
<organism evidence="2 3">
    <name type="scientific">Mycobacterium phage Gaia</name>
    <dbReference type="NCBI Taxonomy" id="1486472"/>
    <lineage>
        <taxon>Viruses</taxon>
        <taxon>Duplodnaviria</taxon>
        <taxon>Heunggongvirae</taxon>
        <taxon>Uroviricota</taxon>
        <taxon>Caudoviricetes</taxon>
        <taxon>Gaiavirus</taxon>
        <taxon>Gaiavirus gaia</taxon>
    </lineage>
</organism>
<sequence length="101" mass="11320">MPQFIDDPRWSTENVSKIMQHNGIHSPADLAKAIPISRATLYRAFGTNWSGRATERLVEAIAVRFRVPSYLLVKESPCSAPQPTKRPESGKRNRSGSRGDR</sequence>
<reference evidence="2 3" key="1">
    <citation type="submission" date="2014-03" db="EMBL/GenBank/DDBJ databases">
        <authorList>
            <person name="Yoder B.A."/>
            <person name="Colicchio M.A."/>
            <person name="Schafer C.E."/>
            <person name="Abrahim M.R."/>
            <person name="Adkins N.L."/>
            <person name="Burke K.A."/>
            <person name="Churilla B.M."/>
            <person name="Cohen K.L."/>
            <person name="Fasoranti T.O."/>
            <person name="Genkil J.S."/>
            <person name="Kramer Z.J."/>
            <person name="Prout A.K."/>
            <person name="Schwarz A.G."/>
            <person name="Tish M."/>
            <person name="Vispute N."/>
            <person name="Wilkes K.E."/>
            <person name="Williams C.R."/>
            <person name="Xiao X."/>
            <person name="Yu V.J."/>
            <person name="Lapin J.S."/>
            <person name="Ott C.T."/>
            <person name="Walburn T.D."/>
            <person name="Bradley K.W."/>
            <person name="Clarke D.Q."/>
            <person name="Lewis M.F."/>
            <person name="Barker L.P."/>
            <person name="Bailey C."/>
            <person name="Asai D.J."/>
            <person name="Bowman C.A."/>
            <person name="Russell D.A."/>
            <person name="Pope W.H."/>
            <person name="Jacobs-Sera D."/>
            <person name="Hendrix R.W."/>
            <person name="Hatfull G.F."/>
        </authorList>
    </citation>
    <scope>NUCLEOTIDE SEQUENCE [LARGE SCALE GENOMIC DNA]</scope>
</reference>